<reference evidence="1" key="1">
    <citation type="submission" date="2020-10" db="EMBL/GenBank/DDBJ databases">
        <title>Genome Sequence of Monilinia vaccinii-corymbosi Sheds Light on Mummy Berry Disease Infection of Blueberry and Mating Type.</title>
        <authorList>
            <person name="Yow A.G."/>
            <person name="Zhang Y."/>
            <person name="Bansal K."/>
            <person name="Eacker S.M."/>
            <person name="Sullivan S."/>
            <person name="Liachko I."/>
            <person name="Cubeta M.A."/>
            <person name="Rollins J.A."/>
            <person name="Ashrafi H."/>
        </authorList>
    </citation>
    <scope>NUCLEOTIDE SEQUENCE</scope>
    <source>
        <strain evidence="1">RL-1</strain>
    </source>
</reference>
<evidence type="ECO:0000313" key="2">
    <source>
        <dbReference type="Proteomes" id="UP000672032"/>
    </source>
</evidence>
<accession>A0A8A3P6E9</accession>
<gene>
    <name evidence="1" type="ORF">DSL72_003729</name>
</gene>
<sequence>MYEEPMPSLVNMMNEHNTLRGTLKAREWSLEALRSDLEARHVQKTIFAKEKFEMNVARCGERAQEERGCNGRKLERRKLLERLKSVAIGCVNAGTEDDVG</sequence>
<keyword evidence="2" id="KW-1185">Reference proteome</keyword>
<name>A0A8A3P6E9_9HELO</name>
<protein>
    <submittedName>
        <fullName evidence="1">Uncharacterized protein</fullName>
    </submittedName>
</protein>
<proteinExistence type="predicted"/>
<evidence type="ECO:0000313" key="1">
    <source>
        <dbReference type="EMBL" id="QSZ29218.1"/>
    </source>
</evidence>
<dbReference type="EMBL" id="CP063405">
    <property type="protein sequence ID" value="QSZ29218.1"/>
    <property type="molecule type" value="Genomic_DNA"/>
</dbReference>
<dbReference type="AlphaFoldDB" id="A0A8A3P6E9"/>
<organism evidence="1 2">
    <name type="scientific">Monilinia vaccinii-corymbosi</name>
    <dbReference type="NCBI Taxonomy" id="61207"/>
    <lineage>
        <taxon>Eukaryota</taxon>
        <taxon>Fungi</taxon>
        <taxon>Dikarya</taxon>
        <taxon>Ascomycota</taxon>
        <taxon>Pezizomycotina</taxon>
        <taxon>Leotiomycetes</taxon>
        <taxon>Helotiales</taxon>
        <taxon>Sclerotiniaceae</taxon>
        <taxon>Monilinia</taxon>
    </lineage>
</organism>
<dbReference type="Proteomes" id="UP000672032">
    <property type="component" value="Chromosome 1"/>
</dbReference>